<gene>
    <name evidence="1" type="ORF">M23134_01250</name>
</gene>
<protein>
    <submittedName>
        <fullName evidence="1">Uncharacterized protein</fullName>
    </submittedName>
</protein>
<dbReference type="InterPro" id="IPR013783">
    <property type="entry name" value="Ig-like_fold"/>
</dbReference>
<dbReference type="EMBL" id="AAWS01000005">
    <property type="protein sequence ID" value="EAY30926.1"/>
    <property type="molecule type" value="Genomic_DNA"/>
</dbReference>
<sequence>MIKKIPMRSLSVIILFIGLCAQITYAQLGTVSAPRPVFPAKEQVVQHTFPTFSWMPMYPQKYTATYEFKLVETMKGQSPQAAIQANPPLITKKYLRLPTFTYPASAPALAKGKAYAWQVTATYYVGVNESSVPRKLASEVYSFQLEKPRPTTCITLLTEQPDSQQFYVVNDYKLRFNLAAQNHQEVRALQFTIANKQGESITNHRIVPVKAKDAEGQYIIPLRKYAAFRKKRTRNQVYVLKVNTPEGKTFQVNFTAK</sequence>
<comment type="caution">
    <text evidence="1">The sequence shown here is derived from an EMBL/GenBank/DDBJ whole genome shotgun (WGS) entry which is preliminary data.</text>
</comment>
<keyword evidence="2" id="KW-1185">Reference proteome</keyword>
<proteinExistence type="predicted"/>
<dbReference type="Gene3D" id="2.60.40.10">
    <property type="entry name" value="Immunoglobulins"/>
    <property type="match status" value="1"/>
</dbReference>
<evidence type="ECO:0000313" key="1">
    <source>
        <dbReference type="EMBL" id="EAY30926.1"/>
    </source>
</evidence>
<organism evidence="1 2">
    <name type="scientific">Microscilla marina ATCC 23134</name>
    <dbReference type="NCBI Taxonomy" id="313606"/>
    <lineage>
        <taxon>Bacteria</taxon>
        <taxon>Pseudomonadati</taxon>
        <taxon>Bacteroidota</taxon>
        <taxon>Cytophagia</taxon>
        <taxon>Cytophagales</taxon>
        <taxon>Microscillaceae</taxon>
        <taxon>Microscilla</taxon>
    </lineage>
</organism>
<evidence type="ECO:0000313" key="2">
    <source>
        <dbReference type="Proteomes" id="UP000004095"/>
    </source>
</evidence>
<dbReference type="Proteomes" id="UP000004095">
    <property type="component" value="Unassembled WGS sequence"/>
</dbReference>
<dbReference type="eggNOG" id="ENOG502ZM5X">
    <property type="taxonomic scope" value="Bacteria"/>
</dbReference>
<name>A1ZG02_MICM2</name>
<dbReference type="AlphaFoldDB" id="A1ZG02"/>
<reference evidence="1 2" key="1">
    <citation type="submission" date="2007-01" db="EMBL/GenBank/DDBJ databases">
        <authorList>
            <person name="Haygood M."/>
            <person name="Podell S."/>
            <person name="Anderson C."/>
            <person name="Hopkinson B."/>
            <person name="Roe K."/>
            <person name="Barbeau K."/>
            <person name="Gaasterland T."/>
            <person name="Ferriera S."/>
            <person name="Johnson J."/>
            <person name="Kravitz S."/>
            <person name="Beeson K."/>
            <person name="Sutton G."/>
            <person name="Rogers Y.-H."/>
            <person name="Friedman R."/>
            <person name="Frazier M."/>
            <person name="Venter J.C."/>
        </authorList>
    </citation>
    <scope>NUCLEOTIDE SEQUENCE [LARGE SCALE GENOMIC DNA]</scope>
    <source>
        <strain evidence="1 2">ATCC 23134</strain>
    </source>
</reference>
<accession>A1ZG02</accession>